<dbReference type="HOGENOM" id="CLU_093273_0_0_1"/>
<dbReference type="InParanoid" id="K1QMT5"/>
<accession>K1QMT5</accession>
<dbReference type="EMBL" id="JH819189">
    <property type="protein sequence ID" value="EKC35188.1"/>
    <property type="molecule type" value="Genomic_DNA"/>
</dbReference>
<name>K1QMT5_MAGGI</name>
<organism evidence="2">
    <name type="scientific">Magallana gigas</name>
    <name type="common">Pacific oyster</name>
    <name type="synonym">Crassostrea gigas</name>
    <dbReference type="NCBI Taxonomy" id="29159"/>
    <lineage>
        <taxon>Eukaryota</taxon>
        <taxon>Metazoa</taxon>
        <taxon>Spiralia</taxon>
        <taxon>Lophotrochozoa</taxon>
        <taxon>Mollusca</taxon>
        <taxon>Bivalvia</taxon>
        <taxon>Autobranchia</taxon>
        <taxon>Pteriomorphia</taxon>
        <taxon>Ostreida</taxon>
        <taxon>Ostreoidea</taxon>
        <taxon>Ostreidae</taxon>
        <taxon>Magallana</taxon>
    </lineage>
</organism>
<dbReference type="AlphaFoldDB" id="K1QMT5"/>
<reference evidence="2" key="1">
    <citation type="journal article" date="2012" name="Nature">
        <title>The oyster genome reveals stress adaptation and complexity of shell formation.</title>
        <authorList>
            <person name="Zhang G."/>
            <person name="Fang X."/>
            <person name="Guo X."/>
            <person name="Li L."/>
            <person name="Luo R."/>
            <person name="Xu F."/>
            <person name="Yang P."/>
            <person name="Zhang L."/>
            <person name="Wang X."/>
            <person name="Qi H."/>
            <person name="Xiong Z."/>
            <person name="Que H."/>
            <person name="Xie Y."/>
            <person name="Holland P.W."/>
            <person name="Paps J."/>
            <person name="Zhu Y."/>
            <person name="Wu F."/>
            <person name="Chen Y."/>
            <person name="Wang J."/>
            <person name="Peng C."/>
            <person name="Meng J."/>
            <person name="Yang L."/>
            <person name="Liu J."/>
            <person name="Wen B."/>
            <person name="Zhang N."/>
            <person name="Huang Z."/>
            <person name="Zhu Q."/>
            <person name="Feng Y."/>
            <person name="Mount A."/>
            <person name="Hedgecock D."/>
            <person name="Xu Z."/>
            <person name="Liu Y."/>
            <person name="Domazet-Loso T."/>
            <person name="Du Y."/>
            <person name="Sun X."/>
            <person name="Zhang S."/>
            <person name="Liu B."/>
            <person name="Cheng P."/>
            <person name="Jiang X."/>
            <person name="Li J."/>
            <person name="Fan D."/>
            <person name="Wang W."/>
            <person name="Fu W."/>
            <person name="Wang T."/>
            <person name="Wang B."/>
            <person name="Zhang J."/>
            <person name="Peng Z."/>
            <person name="Li Y."/>
            <person name="Li N."/>
            <person name="Wang J."/>
            <person name="Chen M."/>
            <person name="He Y."/>
            <person name="Tan F."/>
            <person name="Song X."/>
            <person name="Zheng Q."/>
            <person name="Huang R."/>
            <person name="Yang H."/>
            <person name="Du X."/>
            <person name="Chen L."/>
            <person name="Yang M."/>
            <person name="Gaffney P.M."/>
            <person name="Wang S."/>
            <person name="Luo L."/>
            <person name="She Z."/>
            <person name="Ming Y."/>
            <person name="Huang W."/>
            <person name="Zhang S."/>
            <person name="Huang B."/>
            <person name="Zhang Y."/>
            <person name="Qu T."/>
            <person name="Ni P."/>
            <person name="Miao G."/>
            <person name="Wang J."/>
            <person name="Wang Q."/>
            <person name="Steinberg C.E."/>
            <person name="Wang H."/>
            <person name="Li N."/>
            <person name="Qian L."/>
            <person name="Zhang G."/>
            <person name="Li Y."/>
            <person name="Yang H."/>
            <person name="Liu X."/>
            <person name="Wang J."/>
            <person name="Yin Y."/>
            <person name="Wang J."/>
        </authorList>
    </citation>
    <scope>NUCLEOTIDE SEQUENCE [LARGE SCALE GENOMIC DNA]</scope>
    <source>
        <strain evidence="2">05x7-T-G4-1.051#20</strain>
    </source>
</reference>
<sequence>MNSIKPKSSEEISHFRENRHNIQTYEKSVRPLAENPQLCQTTIAQPHNNEIESEDMPSCDDCGIVFENMHDLQRHIKTWCPENLSLKRKRDDKEIQEDQPPQKWIPFEPEEKEEDKENQEDDVFNHLMKMAKEDNEKLWDRKYDKYIKKGLSREDARIQTEEKKNSLDQKQFAKKYGQLILYILQLQNGSIHANVMDDVRDFLSEGYSERKAIRTALNKNRHVLEEMWDTESEMETDGVSESEDEESQNDDSDSDELEEEA</sequence>
<proteinExistence type="predicted"/>
<feature type="compositionally biased region" description="Acidic residues" evidence="1">
    <location>
        <begin position="108"/>
        <end position="118"/>
    </location>
</feature>
<gene>
    <name evidence="2" type="ORF">CGI_10009502</name>
</gene>
<protein>
    <submittedName>
        <fullName evidence="2">Uncharacterized protein</fullName>
    </submittedName>
</protein>
<feature type="region of interest" description="Disordered" evidence="1">
    <location>
        <begin position="226"/>
        <end position="261"/>
    </location>
</feature>
<evidence type="ECO:0000313" key="2">
    <source>
        <dbReference type="EMBL" id="EKC35188.1"/>
    </source>
</evidence>
<evidence type="ECO:0000256" key="1">
    <source>
        <dbReference type="SAM" id="MobiDB-lite"/>
    </source>
</evidence>
<feature type="region of interest" description="Disordered" evidence="1">
    <location>
        <begin position="88"/>
        <end position="118"/>
    </location>
</feature>